<proteinExistence type="predicted"/>
<evidence type="ECO:0000313" key="2">
    <source>
        <dbReference type="EMBL" id="SVD00556.1"/>
    </source>
</evidence>
<dbReference type="SUPFAM" id="SSF55681">
    <property type="entry name" value="Class II aaRS and biotin synthetases"/>
    <property type="match status" value="1"/>
</dbReference>
<gene>
    <name evidence="2" type="ORF">METZ01_LOCUS353410</name>
</gene>
<dbReference type="Pfam" id="PF21948">
    <property type="entry name" value="LplA-B_cat"/>
    <property type="match status" value="1"/>
</dbReference>
<feature type="domain" description="BPL/LPL catalytic" evidence="1">
    <location>
        <begin position="8"/>
        <end position="154"/>
    </location>
</feature>
<accession>A0A382RSC1</accession>
<dbReference type="AlphaFoldDB" id="A0A382RSC1"/>
<dbReference type="PROSITE" id="PS51733">
    <property type="entry name" value="BPL_LPL_CATALYTIC"/>
    <property type="match status" value="1"/>
</dbReference>
<sequence>MAMRVGEKLSSPILRLYTYRSCSALVGRFQRIENELNLDFCREQKMSVNRRPTGGGAILMGEDQLGVALMLRDWNGYKAPRELMRHFASALCKGLLIFGIKAQFRGKNDLEVEGRKIGGLGIHSNASGGYLLHCSLLVDLDVPLMLRALNVPVE</sequence>
<feature type="non-terminal residue" evidence="2">
    <location>
        <position position="154"/>
    </location>
</feature>
<dbReference type="InterPro" id="IPR050664">
    <property type="entry name" value="Octanoyltrans_LipM/LipL"/>
</dbReference>
<evidence type="ECO:0000259" key="1">
    <source>
        <dbReference type="PROSITE" id="PS51733"/>
    </source>
</evidence>
<reference evidence="2" key="1">
    <citation type="submission" date="2018-05" db="EMBL/GenBank/DDBJ databases">
        <authorList>
            <person name="Lanie J.A."/>
            <person name="Ng W.-L."/>
            <person name="Kazmierczak K.M."/>
            <person name="Andrzejewski T.M."/>
            <person name="Davidsen T.M."/>
            <person name="Wayne K.J."/>
            <person name="Tettelin H."/>
            <person name="Glass J.I."/>
            <person name="Rusch D."/>
            <person name="Podicherti R."/>
            <person name="Tsui H.-C.T."/>
            <person name="Winkler M.E."/>
        </authorList>
    </citation>
    <scope>NUCLEOTIDE SEQUENCE</scope>
</reference>
<dbReference type="PANTHER" id="PTHR43679:SF2">
    <property type="entry name" value="OCTANOYL-[GCVH]:PROTEIN N-OCTANOYLTRANSFERASE"/>
    <property type="match status" value="1"/>
</dbReference>
<dbReference type="InterPro" id="IPR004143">
    <property type="entry name" value="BPL_LPL_catalytic"/>
</dbReference>
<dbReference type="InterPro" id="IPR045864">
    <property type="entry name" value="aa-tRNA-synth_II/BPL/LPL"/>
</dbReference>
<name>A0A382RSC1_9ZZZZ</name>
<protein>
    <recommendedName>
        <fullName evidence="1">BPL/LPL catalytic domain-containing protein</fullName>
    </recommendedName>
</protein>
<dbReference type="Gene3D" id="3.30.930.10">
    <property type="entry name" value="Bira Bifunctional Protein, Domain 2"/>
    <property type="match status" value="1"/>
</dbReference>
<dbReference type="PANTHER" id="PTHR43679">
    <property type="entry name" value="OCTANOYLTRANSFERASE LIPM-RELATED"/>
    <property type="match status" value="1"/>
</dbReference>
<organism evidence="2">
    <name type="scientific">marine metagenome</name>
    <dbReference type="NCBI Taxonomy" id="408172"/>
    <lineage>
        <taxon>unclassified sequences</taxon>
        <taxon>metagenomes</taxon>
        <taxon>ecological metagenomes</taxon>
    </lineage>
</organism>
<dbReference type="EMBL" id="UINC01123822">
    <property type="protein sequence ID" value="SVD00556.1"/>
    <property type="molecule type" value="Genomic_DNA"/>
</dbReference>